<keyword evidence="6" id="KW-1185">Reference proteome</keyword>
<name>A0A395S708_9HYPO</name>
<dbReference type="PROSITE" id="PS51682">
    <property type="entry name" value="SAM_OMT_I"/>
    <property type="match status" value="1"/>
</dbReference>
<dbReference type="GO" id="GO:0032259">
    <property type="term" value="P:methylation"/>
    <property type="evidence" value="ECO:0007669"/>
    <property type="project" value="UniProtKB-KW"/>
</dbReference>
<evidence type="ECO:0000256" key="3">
    <source>
        <dbReference type="ARBA" id="ARBA00022691"/>
    </source>
</evidence>
<protein>
    <recommendedName>
        <fullName evidence="7">Caffeoyl-o-methyltransferase 2</fullName>
    </recommendedName>
</protein>
<keyword evidence="3" id="KW-0949">S-adenosyl-L-methionine</keyword>
<evidence type="ECO:0000256" key="4">
    <source>
        <dbReference type="ARBA" id="ARBA00023453"/>
    </source>
</evidence>
<reference evidence="5 6" key="1">
    <citation type="journal article" date="2018" name="PLoS Pathog.">
        <title>Evolution of structural diversity of trichothecenes, a family of toxins produced by plant pathogenic and entomopathogenic fungi.</title>
        <authorList>
            <person name="Proctor R.H."/>
            <person name="McCormick S.P."/>
            <person name="Kim H.S."/>
            <person name="Cardoza R.E."/>
            <person name="Stanley A.M."/>
            <person name="Lindo L."/>
            <person name="Kelly A."/>
            <person name="Brown D.W."/>
            <person name="Lee T."/>
            <person name="Vaughan M.M."/>
            <person name="Alexander N.J."/>
            <person name="Busman M."/>
            <person name="Gutierrez S."/>
        </authorList>
    </citation>
    <scope>NUCLEOTIDE SEQUENCE [LARGE SCALE GENOMIC DNA]</scope>
    <source>
        <strain evidence="5 6">NRRL 20695</strain>
    </source>
</reference>
<proteinExistence type="inferred from homology"/>
<dbReference type="AlphaFoldDB" id="A0A395S708"/>
<comment type="similarity">
    <text evidence="4">Belongs to the class I-like SAM-binding methyltransferase superfamily. Cation-dependent O-methyltransferase family.</text>
</comment>
<dbReference type="STRING" id="694270.A0A395S708"/>
<dbReference type="GO" id="GO:0008757">
    <property type="term" value="F:S-adenosylmethionine-dependent methyltransferase activity"/>
    <property type="evidence" value="ECO:0007669"/>
    <property type="project" value="TreeGrafter"/>
</dbReference>
<keyword evidence="1" id="KW-0489">Methyltransferase</keyword>
<dbReference type="CDD" id="cd02440">
    <property type="entry name" value="AdoMet_MTases"/>
    <property type="match status" value="1"/>
</dbReference>
<evidence type="ECO:0000256" key="1">
    <source>
        <dbReference type="ARBA" id="ARBA00022603"/>
    </source>
</evidence>
<dbReference type="InterPro" id="IPR002935">
    <property type="entry name" value="SAM_O-MeTrfase"/>
</dbReference>
<evidence type="ECO:0000313" key="5">
    <source>
        <dbReference type="EMBL" id="RGP68138.1"/>
    </source>
</evidence>
<dbReference type="PANTHER" id="PTHR10509">
    <property type="entry name" value="O-METHYLTRANSFERASE-RELATED"/>
    <property type="match status" value="1"/>
</dbReference>
<dbReference type="PANTHER" id="PTHR10509:SF14">
    <property type="entry name" value="CAFFEOYL-COA O-METHYLTRANSFERASE 3-RELATED"/>
    <property type="match status" value="1"/>
</dbReference>
<keyword evidence="2" id="KW-0808">Transferase</keyword>
<dbReference type="EMBL" id="PXOG01000198">
    <property type="protein sequence ID" value="RGP68138.1"/>
    <property type="molecule type" value="Genomic_DNA"/>
</dbReference>
<sequence length="242" mass="26755">MKDNTVPLYASPQLGQKVTDYAEQHSTPLPKYIADYHADISANREDSYYMSSVFQSQYNTFLVKSTGAKRVLEIGVYVGFSALVWADAVGPDGLVTGLEFEPEYADLSKKAFDGNGIKNVEIIVGPASESLSKLNPSEPYDLVFIDADKTGYPGYLKQLLELSKPGDSNRLLRPGALIVSDNVLRRGLVADDKALGNDELEEFQLKNVLAIREFNDMALKSPRLETFVLPLWDGVNISRLVD</sequence>
<comment type="caution">
    <text evidence="5">The sequence shown here is derived from an EMBL/GenBank/DDBJ whole genome shotgun (WGS) entry which is preliminary data.</text>
</comment>
<accession>A0A395S708</accession>
<dbReference type="InterPro" id="IPR029063">
    <property type="entry name" value="SAM-dependent_MTases_sf"/>
</dbReference>
<dbReference type="SUPFAM" id="SSF53335">
    <property type="entry name" value="S-adenosyl-L-methionine-dependent methyltransferases"/>
    <property type="match status" value="1"/>
</dbReference>
<dbReference type="Gene3D" id="3.40.50.150">
    <property type="entry name" value="Vaccinia Virus protein VP39"/>
    <property type="match status" value="1"/>
</dbReference>
<dbReference type="InterPro" id="IPR050362">
    <property type="entry name" value="Cation-dep_OMT"/>
</dbReference>
<dbReference type="Proteomes" id="UP000266234">
    <property type="component" value="Unassembled WGS sequence"/>
</dbReference>
<evidence type="ECO:0008006" key="7">
    <source>
        <dbReference type="Google" id="ProtNLM"/>
    </source>
</evidence>
<organism evidence="5 6">
    <name type="scientific">Fusarium longipes</name>
    <dbReference type="NCBI Taxonomy" id="694270"/>
    <lineage>
        <taxon>Eukaryota</taxon>
        <taxon>Fungi</taxon>
        <taxon>Dikarya</taxon>
        <taxon>Ascomycota</taxon>
        <taxon>Pezizomycotina</taxon>
        <taxon>Sordariomycetes</taxon>
        <taxon>Hypocreomycetidae</taxon>
        <taxon>Hypocreales</taxon>
        <taxon>Nectriaceae</taxon>
        <taxon>Fusarium</taxon>
    </lineage>
</organism>
<dbReference type="GO" id="GO:0008171">
    <property type="term" value="F:O-methyltransferase activity"/>
    <property type="evidence" value="ECO:0007669"/>
    <property type="project" value="InterPro"/>
</dbReference>
<evidence type="ECO:0000313" key="6">
    <source>
        <dbReference type="Proteomes" id="UP000266234"/>
    </source>
</evidence>
<dbReference type="Pfam" id="PF01596">
    <property type="entry name" value="Methyltransf_3"/>
    <property type="match status" value="1"/>
</dbReference>
<dbReference type="OrthoDB" id="10251242at2759"/>
<evidence type="ECO:0000256" key="2">
    <source>
        <dbReference type="ARBA" id="ARBA00022679"/>
    </source>
</evidence>
<gene>
    <name evidence="5" type="ORF">FLONG3_8312</name>
</gene>